<sequence>MSLYLVPVWGGGPWILATGWRFEVPASWFQVTCRMLTLLGLTTSSVCVLIAHYPTCPTYPTYPSYPCYPSYPTHPAIYPPNYPAIQLSSHISRPFGSDHRRTLEQHNQKAQQSAAATWRHFA</sequence>
<evidence type="ECO:0000313" key="2">
    <source>
        <dbReference type="Proteomes" id="UP000000304"/>
    </source>
</evidence>
<gene>
    <name evidence="1" type="primary">Dsim\GD15933</name>
    <name evidence="1" type="ORF">Dsim_GD15933</name>
</gene>
<keyword evidence="2" id="KW-1185">Reference proteome</keyword>
<reference evidence="1 2" key="1">
    <citation type="journal article" date="2007" name="Nature">
        <title>Evolution of genes and genomes on the Drosophila phylogeny.</title>
        <authorList>
            <consortium name="Drosophila 12 Genomes Consortium"/>
            <person name="Clark A.G."/>
            <person name="Eisen M.B."/>
            <person name="Smith D.R."/>
            <person name="Bergman C.M."/>
            <person name="Oliver B."/>
            <person name="Markow T.A."/>
            <person name="Kaufman T.C."/>
            <person name="Kellis M."/>
            <person name="Gelbart W."/>
            <person name="Iyer V.N."/>
            <person name="Pollard D.A."/>
            <person name="Sackton T.B."/>
            <person name="Larracuente A.M."/>
            <person name="Singh N.D."/>
            <person name="Abad J.P."/>
            <person name="Abt D.N."/>
            <person name="Adryan B."/>
            <person name="Aguade M."/>
            <person name="Akashi H."/>
            <person name="Anderson W.W."/>
            <person name="Aquadro C.F."/>
            <person name="Ardell D.H."/>
            <person name="Arguello R."/>
            <person name="Artieri C.G."/>
            <person name="Barbash D.A."/>
            <person name="Barker D."/>
            <person name="Barsanti P."/>
            <person name="Batterham P."/>
            <person name="Batzoglou S."/>
            <person name="Begun D."/>
            <person name="Bhutkar A."/>
            <person name="Blanco E."/>
            <person name="Bosak S.A."/>
            <person name="Bradley R.K."/>
            <person name="Brand A.D."/>
            <person name="Brent M.R."/>
            <person name="Brooks A.N."/>
            <person name="Brown R.H."/>
            <person name="Butlin R.K."/>
            <person name="Caggese C."/>
            <person name="Calvi B.R."/>
            <person name="Bernardo de Carvalho A."/>
            <person name="Caspi A."/>
            <person name="Castrezana S."/>
            <person name="Celniker S.E."/>
            <person name="Chang J.L."/>
            <person name="Chapple C."/>
            <person name="Chatterji S."/>
            <person name="Chinwalla A."/>
            <person name="Civetta A."/>
            <person name="Clifton S.W."/>
            <person name="Comeron J.M."/>
            <person name="Costello J.C."/>
            <person name="Coyne J.A."/>
            <person name="Daub J."/>
            <person name="David R.G."/>
            <person name="Delcher A.L."/>
            <person name="Delehaunty K."/>
            <person name="Do C.B."/>
            <person name="Ebling H."/>
            <person name="Edwards K."/>
            <person name="Eickbush T."/>
            <person name="Evans J.D."/>
            <person name="Filipski A."/>
            <person name="Findeiss S."/>
            <person name="Freyhult E."/>
            <person name="Fulton L."/>
            <person name="Fulton R."/>
            <person name="Garcia A.C."/>
            <person name="Gardiner A."/>
            <person name="Garfield D.A."/>
            <person name="Garvin B.E."/>
            <person name="Gibson G."/>
            <person name="Gilbert D."/>
            <person name="Gnerre S."/>
            <person name="Godfrey J."/>
            <person name="Good R."/>
            <person name="Gotea V."/>
            <person name="Gravely B."/>
            <person name="Greenberg A.J."/>
            <person name="Griffiths-Jones S."/>
            <person name="Gross S."/>
            <person name="Guigo R."/>
            <person name="Gustafson E.A."/>
            <person name="Haerty W."/>
            <person name="Hahn M.W."/>
            <person name="Halligan D.L."/>
            <person name="Halpern A.L."/>
            <person name="Halter G.M."/>
            <person name="Han M.V."/>
            <person name="Heger A."/>
            <person name="Hillier L."/>
            <person name="Hinrichs A.S."/>
            <person name="Holmes I."/>
            <person name="Hoskins R.A."/>
            <person name="Hubisz M.J."/>
            <person name="Hultmark D."/>
            <person name="Huntley M.A."/>
            <person name="Jaffe D.B."/>
            <person name="Jagadeeshan S."/>
            <person name="Jeck W.R."/>
            <person name="Johnson J."/>
            <person name="Jones C.D."/>
            <person name="Jordan W.C."/>
            <person name="Karpen G.H."/>
            <person name="Kataoka E."/>
            <person name="Keightley P.D."/>
            <person name="Kheradpour P."/>
            <person name="Kirkness E.F."/>
            <person name="Koerich L.B."/>
            <person name="Kristiansen K."/>
            <person name="Kudrna D."/>
            <person name="Kulathinal R.J."/>
            <person name="Kumar S."/>
            <person name="Kwok R."/>
            <person name="Lander E."/>
            <person name="Langley C.H."/>
            <person name="Lapoint R."/>
            <person name="Lazzaro B.P."/>
            <person name="Lee S.J."/>
            <person name="Levesque L."/>
            <person name="Li R."/>
            <person name="Lin C.F."/>
            <person name="Lin M.F."/>
            <person name="Lindblad-Toh K."/>
            <person name="Llopart A."/>
            <person name="Long M."/>
            <person name="Low L."/>
            <person name="Lozovsky E."/>
            <person name="Lu J."/>
            <person name="Luo M."/>
            <person name="Machado C.A."/>
            <person name="Makalowski W."/>
            <person name="Marzo M."/>
            <person name="Matsuda M."/>
            <person name="Matzkin L."/>
            <person name="McAllister B."/>
            <person name="McBride C.S."/>
            <person name="McKernan B."/>
            <person name="McKernan K."/>
            <person name="Mendez-Lago M."/>
            <person name="Minx P."/>
            <person name="Mollenhauer M.U."/>
            <person name="Montooth K."/>
            <person name="Mount S.M."/>
            <person name="Mu X."/>
            <person name="Myers E."/>
            <person name="Negre B."/>
            <person name="Newfeld S."/>
            <person name="Nielsen R."/>
            <person name="Noor M.A."/>
            <person name="O'Grady P."/>
            <person name="Pachter L."/>
            <person name="Papaceit M."/>
            <person name="Parisi M.J."/>
            <person name="Parisi M."/>
            <person name="Parts L."/>
            <person name="Pedersen J.S."/>
            <person name="Pesole G."/>
            <person name="Phillippy A.M."/>
            <person name="Ponting C.P."/>
            <person name="Pop M."/>
            <person name="Porcelli D."/>
            <person name="Powell J.R."/>
            <person name="Prohaska S."/>
            <person name="Pruitt K."/>
            <person name="Puig M."/>
            <person name="Quesneville H."/>
            <person name="Ram K.R."/>
            <person name="Rand D."/>
            <person name="Rasmussen M.D."/>
            <person name="Reed L.K."/>
            <person name="Reenan R."/>
            <person name="Reily A."/>
            <person name="Remington K.A."/>
            <person name="Rieger T.T."/>
            <person name="Ritchie M.G."/>
            <person name="Robin C."/>
            <person name="Rogers Y.H."/>
            <person name="Rohde C."/>
            <person name="Rozas J."/>
            <person name="Rubenfield M.J."/>
            <person name="Ruiz A."/>
            <person name="Russo S."/>
            <person name="Salzberg S.L."/>
            <person name="Sanchez-Gracia A."/>
            <person name="Saranga D.J."/>
            <person name="Sato H."/>
            <person name="Schaeffer S.W."/>
            <person name="Schatz M.C."/>
            <person name="Schlenke T."/>
            <person name="Schwartz R."/>
            <person name="Segarra C."/>
            <person name="Singh R.S."/>
            <person name="Sirot L."/>
            <person name="Sirota M."/>
            <person name="Sisneros N.B."/>
            <person name="Smith C.D."/>
            <person name="Smith T.F."/>
            <person name="Spieth J."/>
            <person name="Stage D.E."/>
            <person name="Stark A."/>
            <person name="Stephan W."/>
            <person name="Strausberg R.L."/>
            <person name="Strempel S."/>
            <person name="Sturgill D."/>
            <person name="Sutton G."/>
            <person name="Sutton G.G."/>
            <person name="Tao W."/>
            <person name="Teichmann S."/>
            <person name="Tobari Y.N."/>
            <person name="Tomimura Y."/>
            <person name="Tsolas J.M."/>
            <person name="Valente V.L."/>
            <person name="Venter E."/>
            <person name="Venter J.C."/>
            <person name="Vicario S."/>
            <person name="Vieira F.G."/>
            <person name="Vilella A.J."/>
            <person name="Villasante A."/>
            <person name="Walenz B."/>
            <person name="Wang J."/>
            <person name="Wasserman M."/>
            <person name="Watts T."/>
            <person name="Wilson D."/>
            <person name="Wilson R.K."/>
            <person name="Wing R.A."/>
            <person name="Wolfner M.F."/>
            <person name="Wong A."/>
            <person name="Wong G.K."/>
            <person name="Wu C.I."/>
            <person name="Wu G."/>
            <person name="Yamamoto D."/>
            <person name="Yang H.P."/>
            <person name="Yang S.P."/>
            <person name="Yorke J.A."/>
            <person name="Yoshida K."/>
            <person name="Zdobnov E."/>
            <person name="Zhang P."/>
            <person name="Zhang Y."/>
            <person name="Zimin A.V."/>
            <person name="Baldwin J."/>
            <person name="Abdouelleil A."/>
            <person name="Abdulkadir J."/>
            <person name="Abebe A."/>
            <person name="Abera B."/>
            <person name="Abreu J."/>
            <person name="Acer S.C."/>
            <person name="Aftuck L."/>
            <person name="Alexander A."/>
            <person name="An P."/>
            <person name="Anderson E."/>
            <person name="Anderson S."/>
            <person name="Arachi H."/>
            <person name="Azer M."/>
            <person name="Bachantsang P."/>
            <person name="Barry A."/>
            <person name="Bayul T."/>
            <person name="Berlin A."/>
            <person name="Bessette D."/>
            <person name="Bloom T."/>
            <person name="Blye J."/>
            <person name="Boguslavskiy L."/>
            <person name="Bonnet C."/>
            <person name="Boukhgalter B."/>
            <person name="Bourzgui I."/>
            <person name="Brown A."/>
            <person name="Cahill P."/>
            <person name="Channer S."/>
            <person name="Cheshatsang Y."/>
            <person name="Chuda L."/>
            <person name="Citroen M."/>
            <person name="Collymore A."/>
            <person name="Cooke P."/>
            <person name="Costello M."/>
            <person name="D'Aco K."/>
            <person name="Daza R."/>
            <person name="De Haan G."/>
            <person name="DeGray S."/>
            <person name="DeMaso C."/>
            <person name="Dhargay N."/>
            <person name="Dooley K."/>
            <person name="Dooley E."/>
            <person name="Doricent M."/>
            <person name="Dorje P."/>
            <person name="Dorjee K."/>
            <person name="Dupes A."/>
            <person name="Elong R."/>
            <person name="Falk J."/>
            <person name="Farina A."/>
            <person name="Faro S."/>
            <person name="Ferguson D."/>
            <person name="Fisher S."/>
            <person name="Foley C.D."/>
            <person name="Franke A."/>
            <person name="Friedrich D."/>
            <person name="Gadbois L."/>
            <person name="Gearin G."/>
            <person name="Gearin C.R."/>
            <person name="Giannoukos G."/>
            <person name="Goode T."/>
            <person name="Graham J."/>
            <person name="Grandbois E."/>
            <person name="Grewal S."/>
            <person name="Gyaltsen K."/>
            <person name="Hafez N."/>
            <person name="Hagos B."/>
            <person name="Hall J."/>
            <person name="Henson C."/>
            <person name="Hollinger A."/>
            <person name="Honan T."/>
            <person name="Huard M.D."/>
            <person name="Hughes L."/>
            <person name="Hurhula B."/>
            <person name="Husby M.E."/>
            <person name="Kamat A."/>
            <person name="Kanga B."/>
            <person name="Kashin S."/>
            <person name="Khazanovich D."/>
            <person name="Kisner P."/>
            <person name="Lance K."/>
            <person name="Lara M."/>
            <person name="Lee W."/>
            <person name="Lennon N."/>
            <person name="Letendre F."/>
            <person name="LeVine R."/>
            <person name="Lipovsky A."/>
            <person name="Liu X."/>
            <person name="Liu J."/>
            <person name="Liu S."/>
            <person name="Lokyitsang T."/>
            <person name="Lokyitsang Y."/>
            <person name="Lubonja R."/>
            <person name="Lui A."/>
            <person name="MacDonald P."/>
            <person name="Magnisalis V."/>
            <person name="Maru K."/>
            <person name="Matthews C."/>
            <person name="McCusker W."/>
            <person name="McDonough S."/>
            <person name="Mehta T."/>
            <person name="Meldrim J."/>
            <person name="Meneus L."/>
            <person name="Mihai O."/>
            <person name="Mihalev A."/>
            <person name="Mihova T."/>
            <person name="Mittelman R."/>
            <person name="Mlenga V."/>
            <person name="Montmayeur A."/>
            <person name="Mulrain L."/>
            <person name="Navidi A."/>
            <person name="Naylor J."/>
            <person name="Negash T."/>
            <person name="Nguyen T."/>
            <person name="Nguyen N."/>
            <person name="Nicol R."/>
            <person name="Norbu C."/>
            <person name="Norbu N."/>
            <person name="Novod N."/>
            <person name="O'Neill B."/>
            <person name="Osman S."/>
            <person name="Markiewicz E."/>
            <person name="Oyono O.L."/>
            <person name="Patti C."/>
            <person name="Phunkhang P."/>
            <person name="Pierre F."/>
            <person name="Priest M."/>
            <person name="Raghuraman S."/>
            <person name="Rege F."/>
            <person name="Reyes R."/>
            <person name="Rise C."/>
            <person name="Rogov P."/>
            <person name="Ross K."/>
            <person name="Ryan E."/>
            <person name="Settipalli S."/>
            <person name="Shea T."/>
            <person name="Sherpa N."/>
            <person name="Shi L."/>
            <person name="Shih D."/>
            <person name="Sparrow T."/>
            <person name="Spaulding J."/>
            <person name="Stalker J."/>
            <person name="Stange-Thomann N."/>
            <person name="Stavropoulos S."/>
            <person name="Stone C."/>
            <person name="Strader C."/>
            <person name="Tesfaye S."/>
            <person name="Thomson T."/>
            <person name="Thoulutsang Y."/>
            <person name="Thoulutsang D."/>
            <person name="Topham K."/>
            <person name="Topping I."/>
            <person name="Tsamla T."/>
            <person name="Vassiliev H."/>
            <person name="Vo A."/>
            <person name="Wangchuk T."/>
            <person name="Wangdi T."/>
            <person name="Weiand M."/>
            <person name="Wilkinson J."/>
            <person name="Wilson A."/>
            <person name="Yadav S."/>
            <person name="Young G."/>
            <person name="Yu Q."/>
            <person name="Zembek L."/>
            <person name="Zhong D."/>
            <person name="Zimmer A."/>
            <person name="Zwirko Z."/>
            <person name="Jaffe D.B."/>
            <person name="Alvarez P."/>
            <person name="Brockman W."/>
            <person name="Butler J."/>
            <person name="Chin C."/>
            <person name="Gnerre S."/>
            <person name="Grabherr M."/>
            <person name="Kleber M."/>
            <person name="Mauceli E."/>
            <person name="MacCallum I."/>
        </authorList>
    </citation>
    <scope>NUCLEOTIDE SEQUENCE [LARGE SCALE GENOMIC DNA]</scope>
    <source>
        <strain evidence="2">white501</strain>
    </source>
</reference>
<name>B4R3N4_DROSI</name>
<dbReference type="AlphaFoldDB" id="B4R3N4"/>
<proteinExistence type="predicted"/>
<dbReference type="EMBL" id="CM000366">
    <property type="protein sequence ID" value="EDX17736.1"/>
    <property type="molecule type" value="Genomic_DNA"/>
</dbReference>
<evidence type="ECO:0000313" key="1">
    <source>
        <dbReference type="EMBL" id="EDX17736.1"/>
    </source>
</evidence>
<protein>
    <submittedName>
        <fullName evidence="1">GD15933</fullName>
    </submittedName>
</protein>
<dbReference type="HOGENOM" id="CLU_2029124_0_0_1"/>
<dbReference type="Proteomes" id="UP000000304">
    <property type="component" value="Chromosome X"/>
</dbReference>
<organism evidence="1 2">
    <name type="scientific">Drosophila simulans</name>
    <name type="common">Fruit fly</name>
    <dbReference type="NCBI Taxonomy" id="7240"/>
    <lineage>
        <taxon>Eukaryota</taxon>
        <taxon>Metazoa</taxon>
        <taxon>Ecdysozoa</taxon>
        <taxon>Arthropoda</taxon>
        <taxon>Hexapoda</taxon>
        <taxon>Insecta</taxon>
        <taxon>Pterygota</taxon>
        <taxon>Neoptera</taxon>
        <taxon>Endopterygota</taxon>
        <taxon>Diptera</taxon>
        <taxon>Brachycera</taxon>
        <taxon>Muscomorpha</taxon>
        <taxon>Ephydroidea</taxon>
        <taxon>Drosophilidae</taxon>
        <taxon>Drosophila</taxon>
        <taxon>Sophophora</taxon>
    </lineage>
</organism>
<accession>B4R3N4</accession>